<reference evidence="1 2" key="1">
    <citation type="submission" date="2015-04" db="EMBL/GenBank/DDBJ databases">
        <title>Draft genome of the roundworm Trichinella nativa.</title>
        <authorList>
            <person name="Mitreva M."/>
        </authorList>
    </citation>
    <scope>NUCLEOTIDE SEQUENCE [LARGE SCALE GENOMIC DNA]</scope>
    <source>
        <strain evidence="1 2">ISS45</strain>
    </source>
</reference>
<organism evidence="1 2">
    <name type="scientific">Trichinella nativa</name>
    <dbReference type="NCBI Taxonomy" id="6335"/>
    <lineage>
        <taxon>Eukaryota</taxon>
        <taxon>Metazoa</taxon>
        <taxon>Ecdysozoa</taxon>
        <taxon>Nematoda</taxon>
        <taxon>Enoplea</taxon>
        <taxon>Dorylaimia</taxon>
        <taxon>Trichinellida</taxon>
        <taxon>Trichinellidae</taxon>
        <taxon>Trichinella</taxon>
    </lineage>
</organism>
<accession>A0A1Y3ECA6</accession>
<proteinExistence type="predicted"/>
<dbReference type="EMBL" id="LVZM01021331">
    <property type="protein sequence ID" value="OUC41507.1"/>
    <property type="molecule type" value="Genomic_DNA"/>
</dbReference>
<gene>
    <name evidence="1" type="ORF">D917_03312</name>
</gene>
<comment type="caution">
    <text evidence="1">The sequence shown here is derived from an EMBL/GenBank/DDBJ whole genome shotgun (WGS) entry which is preliminary data.</text>
</comment>
<dbReference type="Proteomes" id="UP000243006">
    <property type="component" value="Unassembled WGS sequence"/>
</dbReference>
<evidence type="ECO:0000313" key="2">
    <source>
        <dbReference type="Proteomes" id="UP000243006"/>
    </source>
</evidence>
<evidence type="ECO:0000313" key="1">
    <source>
        <dbReference type="EMBL" id="OUC41507.1"/>
    </source>
</evidence>
<sequence length="95" mass="11064">MLFIQKTVENLHGPLIFCNEGCMQDVRFWSLILSAFVQRICSVCRKSRIDSIRLVHVHCRISVHVKLTSTVNVRCVLRRNWAAHLFSTPFSSRSY</sequence>
<dbReference type="AlphaFoldDB" id="A0A1Y3ECA6"/>
<name>A0A1Y3ECA6_9BILA</name>
<protein>
    <submittedName>
        <fullName evidence="1">Uncharacterized protein</fullName>
    </submittedName>
</protein>